<keyword evidence="4" id="KW-1185">Reference proteome</keyword>
<organism evidence="3 4">
    <name type="scientific">Marchantia polymorpha subsp. ruderalis</name>
    <dbReference type="NCBI Taxonomy" id="1480154"/>
    <lineage>
        <taxon>Eukaryota</taxon>
        <taxon>Viridiplantae</taxon>
        <taxon>Streptophyta</taxon>
        <taxon>Embryophyta</taxon>
        <taxon>Marchantiophyta</taxon>
        <taxon>Marchantiopsida</taxon>
        <taxon>Marchantiidae</taxon>
        <taxon>Marchantiales</taxon>
        <taxon>Marchantiaceae</taxon>
        <taxon>Marchantia</taxon>
    </lineage>
</organism>
<dbReference type="Proteomes" id="UP000077202">
    <property type="component" value="Unassembled WGS sequence"/>
</dbReference>
<feature type="region of interest" description="Disordered" evidence="1">
    <location>
        <begin position="155"/>
        <end position="212"/>
    </location>
</feature>
<feature type="compositionally biased region" description="Polar residues" evidence="1">
    <location>
        <begin position="57"/>
        <end position="67"/>
    </location>
</feature>
<dbReference type="EMBL" id="LVLJ01000455">
    <property type="protein sequence ID" value="OAE34086.1"/>
    <property type="molecule type" value="Genomic_DNA"/>
</dbReference>
<evidence type="ECO:0000259" key="2">
    <source>
        <dbReference type="Pfam" id="PF03732"/>
    </source>
</evidence>
<dbReference type="PANTHER" id="PTHR33223:SF6">
    <property type="entry name" value="CCHC-TYPE DOMAIN-CONTAINING PROTEIN"/>
    <property type="match status" value="1"/>
</dbReference>
<gene>
    <name evidence="3" type="ORF">AXG93_2891s1100</name>
</gene>
<name>A0A176WPA6_MARPO</name>
<feature type="compositionally biased region" description="Low complexity" evidence="1">
    <location>
        <begin position="394"/>
        <end position="405"/>
    </location>
</feature>
<reference evidence="3" key="1">
    <citation type="submission" date="2016-03" db="EMBL/GenBank/DDBJ databases">
        <title>Mechanisms controlling the formation of the plant cell surface in tip-growing cells are functionally conserved among land plants.</title>
        <authorList>
            <person name="Honkanen S."/>
            <person name="Jones V.A."/>
            <person name="Morieri G."/>
            <person name="Champion C."/>
            <person name="Hetherington A.J."/>
            <person name="Kelly S."/>
            <person name="Saint-Marcoux D."/>
            <person name="Proust H."/>
            <person name="Prescott H."/>
            <person name="Dolan L."/>
        </authorList>
    </citation>
    <scope>NUCLEOTIDE SEQUENCE [LARGE SCALE GENOMIC DNA]</scope>
    <source>
        <tissue evidence="3">Whole gametophyte</tissue>
    </source>
</reference>
<accession>A0A176WPA6</accession>
<proteinExistence type="predicted"/>
<feature type="domain" description="Retrotransposon gag" evidence="2">
    <location>
        <begin position="258"/>
        <end position="337"/>
    </location>
</feature>
<feature type="region of interest" description="Disordered" evidence="1">
    <location>
        <begin position="1"/>
        <end position="67"/>
    </location>
</feature>
<evidence type="ECO:0000256" key="1">
    <source>
        <dbReference type="SAM" id="MobiDB-lite"/>
    </source>
</evidence>
<feature type="compositionally biased region" description="Acidic residues" evidence="1">
    <location>
        <begin position="406"/>
        <end position="415"/>
    </location>
</feature>
<feature type="compositionally biased region" description="Basic residues" evidence="1">
    <location>
        <begin position="421"/>
        <end position="431"/>
    </location>
</feature>
<evidence type="ECO:0000313" key="4">
    <source>
        <dbReference type="Proteomes" id="UP000077202"/>
    </source>
</evidence>
<dbReference type="PANTHER" id="PTHR33223">
    <property type="entry name" value="CCHC-TYPE DOMAIN-CONTAINING PROTEIN"/>
    <property type="match status" value="1"/>
</dbReference>
<dbReference type="InterPro" id="IPR005162">
    <property type="entry name" value="Retrotrans_gag_dom"/>
</dbReference>
<evidence type="ECO:0000313" key="3">
    <source>
        <dbReference type="EMBL" id="OAE34086.1"/>
    </source>
</evidence>
<comment type="caution">
    <text evidence="3">The sequence shown here is derived from an EMBL/GenBank/DDBJ whole genome shotgun (WGS) entry which is preliminary data.</text>
</comment>
<dbReference type="Pfam" id="PF03732">
    <property type="entry name" value="Retrotrans_gag"/>
    <property type="match status" value="1"/>
</dbReference>
<sequence length="535" mass="60169">MSTRDDPKKVSDRSTRYLHREEKKEDLEDPQERDQKKGKGKGKGKRPVPLLPMIAPPQTSRPANSPSTHEAYVWKKLASIPVDAHLLPLDELTTKDHPTSPQMFSSSLFAIPGDSRVFHTLLDILTEDTARVQTVVQNFEDLFANTSTSLIRPTILFRDSNSERSSGGTSRGEGSGGDSPSPSGSPRGGPPFPPNPPGGGGGLPYRSMANHPHPAPFTKHFYPKFKGRGDGDDADSYIKLFESVSITNKEDNDDDRMRIFPSLLQKKARSWYNHESTIPTGIDSWAKLREKFLKRFRELGYDSRVLTKLRNLQRERKENLKDYTERFQDLLDRIPKTGEGVPYSTQQTIDWCDTIDDVIVSAQAYETSTLNRRPKDRPREERKSKGSRKKRRTSTPSSSESSSSSEESEPEDSCSFEDKKVKKKDKKKKNRRMIMSEKGALAIVSKVDALAKEFADLKVHVVGSRDKRKSPTGVRSNLWCTNSGRVGHANVECRPYQPVNTVEWVPAWKVGGNYTEAPEETAYIVQEGPPITPIQ</sequence>
<dbReference type="AlphaFoldDB" id="A0A176WPA6"/>
<feature type="region of interest" description="Disordered" evidence="1">
    <location>
        <begin position="366"/>
        <end position="431"/>
    </location>
</feature>
<feature type="compositionally biased region" description="Basic and acidic residues" evidence="1">
    <location>
        <begin position="1"/>
        <end position="37"/>
    </location>
</feature>
<protein>
    <recommendedName>
        <fullName evidence="2">Retrotransposon gag domain-containing protein</fullName>
    </recommendedName>
</protein>
<feature type="compositionally biased region" description="Pro residues" evidence="1">
    <location>
        <begin position="188"/>
        <end position="197"/>
    </location>
</feature>